<reference evidence="10" key="1">
    <citation type="submission" date="2025-08" db="UniProtKB">
        <authorList>
            <consortium name="RefSeq"/>
        </authorList>
    </citation>
    <scope>IDENTIFICATION</scope>
</reference>
<evidence type="ECO:0000256" key="5">
    <source>
        <dbReference type="SAM" id="MobiDB-lite"/>
    </source>
</evidence>
<feature type="region of interest" description="Disordered" evidence="5">
    <location>
        <begin position="2004"/>
        <end position="2079"/>
    </location>
</feature>
<feature type="transmembrane region" description="Helical" evidence="6">
    <location>
        <begin position="562"/>
        <end position="583"/>
    </location>
</feature>
<keyword evidence="2 6" id="KW-0812">Transmembrane</keyword>
<evidence type="ECO:0000256" key="2">
    <source>
        <dbReference type="ARBA" id="ARBA00022692"/>
    </source>
</evidence>
<dbReference type="Proteomes" id="UP000322000">
    <property type="component" value="Chromosome 1"/>
</dbReference>
<feature type="region of interest" description="Disordered" evidence="5">
    <location>
        <begin position="1003"/>
        <end position="1064"/>
    </location>
</feature>
<keyword evidence="9" id="KW-1185">Reference proteome</keyword>
<dbReference type="PANTHER" id="PTHR21041:SF9">
    <property type="entry name" value="DENDRITIC CELL-SPECIFIC TRANSMEMBRANE PROTEIN-LIKE DOMAIN-CONTAINING PROTEIN"/>
    <property type="match status" value="1"/>
</dbReference>
<dbReference type="GeneID" id="113498907"/>
<gene>
    <name evidence="10" type="primary">LOC113498907</name>
</gene>
<feature type="region of interest" description="Disordered" evidence="5">
    <location>
        <begin position="884"/>
        <end position="922"/>
    </location>
</feature>
<dbReference type="Pfam" id="PF07782">
    <property type="entry name" value="DC_STAMP"/>
    <property type="match status" value="1"/>
</dbReference>
<dbReference type="Pfam" id="PF26037">
    <property type="entry name" value="zf-RING_DCST1_C"/>
    <property type="match status" value="1"/>
</dbReference>
<feature type="domain" description="E3 ubiquitin-protein ligase DCST1-like C-terminal" evidence="8">
    <location>
        <begin position="663"/>
        <end position="710"/>
    </location>
</feature>
<dbReference type="InterPro" id="IPR012858">
    <property type="entry name" value="DC_STAMP-like"/>
</dbReference>
<organism evidence="9 10">
    <name type="scientific">Trichoplusia ni</name>
    <name type="common">Cabbage looper</name>
    <dbReference type="NCBI Taxonomy" id="7111"/>
    <lineage>
        <taxon>Eukaryota</taxon>
        <taxon>Metazoa</taxon>
        <taxon>Ecdysozoa</taxon>
        <taxon>Arthropoda</taxon>
        <taxon>Hexapoda</taxon>
        <taxon>Insecta</taxon>
        <taxon>Pterygota</taxon>
        <taxon>Neoptera</taxon>
        <taxon>Endopterygota</taxon>
        <taxon>Lepidoptera</taxon>
        <taxon>Glossata</taxon>
        <taxon>Ditrysia</taxon>
        <taxon>Noctuoidea</taxon>
        <taxon>Noctuidae</taxon>
        <taxon>Plusiinae</taxon>
        <taxon>Trichoplusia</taxon>
    </lineage>
</organism>
<feature type="compositionally biased region" description="Basic residues" evidence="5">
    <location>
        <begin position="884"/>
        <end position="904"/>
    </location>
</feature>
<feature type="transmembrane region" description="Helical" evidence="6">
    <location>
        <begin position="466"/>
        <end position="487"/>
    </location>
</feature>
<evidence type="ECO:0000256" key="6">
    <source>
        <dbReference type="SAM" id="Phobius"/>
    </source>
</evidence>
<evidence type="ECO:0000256" key="1">
    <source>
        <dbReference type="ARBA" id="ARBA00004141"/>
    </source>
</evidence>
<accession>A0A7E5W313</accession>
<dbReference type="GO" id="GO:0016020">
    <property type="term" value="C:membrane"/>
    <property type="evidence" value="ECO:0007669"/>
    <property type="project" value="UniProtKB-SubCell"/>
</dbReference>
<feature type="transmembrane region" description="Helical" evidence="6">
    <location>
        <begin position="89"/>
        <end position="108"/>
    </location>
</feature>
<keyword evidence="4 6" id="KW-0472">Membrane</keyword>
<feature type="compositionally biased region" description="Basic and acidic residues" evidence="5">
    <location>
        <begin position="2052"/>
        <end position="2066"/>
    </location>
</feature>
<keyword evidence="3 6" id="KW-1133">Transmembrane helix</keyword>
<evidence type="ECO:0000256" key="3">
    <source>
        <dbReference type="ARBA" id="ARBA00022989"/>
    </source>
</evidence>
<evidence type="ECO:0000256" key="4">
    <source>
        <dbReference type="ARBA" id="ARBA00023136"/>
    </source>
</evidence>
<feature type="compositionally biased region" description="Basic residues" evidence="5">
    <location>
        <begin position="2067"/>
        <end position="2076"/>
    </location>
</feature>
<dbReference type="InParanoid" id="A0A7E5W313"/>
<dbReference type="PANTHER" id="PTHR21041">
    <property type="entry name" value="DENDRITIC CELL-SPECIFIC TRANSMEMBRANE PROTEIN"/>
    <property type="match status" value="1"/>
</dbReference>
<evidence type="ECO:0000313" key="9">
    <source>
        <dbReference type="Proteomes" id="UP000322000"/>
    </source>
</evidence>
<evidence type="ECO:0000259" key="8">
    <source>
        <dbReference type="Pfam" id="PF26037"/>
    </source>
</evidence>
<proteinExistence type="predicted"/>
<evidence type="ECO:0000313" key="10">
    <source>
        <dbReference type="RefSeq" id="XP_026734927.1"/>
    </source>
</evidence>
<feature type="transmembrane region" description="Helical" evidence="6">
    <location>
        <begin position="114"/>
        <end position="136"/>
    </location>
</feature>
<dbReference type="KEGG" id="tnl:113498907"/>
<dbReference type="InterPro" id="IPR051856">
    <property type="entry name" value="CSR-E3_Ligase_Protein"/>
</dbReference>
<feature type="transmembrane region" description="Helical" evidence="6">
    <location>
        <begin position="381"/>
        <end position="401"/>
    </location>
</feature>
<dbReference type="InterPro" id="IPR058842">
    <property type="entry name" value="DCST1_C"/>
</dbReference>
<sequence length="2104" mass="242420">MAFFALLWKARTIEKYRINYEKEKINSIAMGNTQMEQTLTQRWRHYRTDTQKKISRTFRRWYPEGSGVSNFFYYLTTDQTFPNFLFKSVMGFVGGIILTYLCFMFFVFQLSISLIHATIMSSIIGVLLTLGLAFSYRIRCLVFLLMPQFFSRVGRYTLTCYALVLILTGPATNTLKNSEVLSESMACSQEHIKLSVHQLNDFIKKPYNSMRDSVKLMMDKFNAITLKVKEMLVKFDRLVLSLVSVIQSSFSWLQSVADICNAKLGTPYDRCTNVLQDGISDCKKTLGPEISIICNVAFVAQAACYSVKPFKAFCYATDFMDEAITASVKKKIKNFTEQLRSLFYVEVQIHQSYTYSSNTSRSASQVAAGIVTEIRNRADPLLTWLSWSSCVTSLFLLLIIFRAKYYQHMYETRSRFDNRYITKDLQDLDLKRQRQGRETVLPLNRRERAKYITTTSFRLVASEKVYLNRSAVFMAVTTFKLLIHMVADYSLYWVLMTIRYHGSYQSELMPGLPHSGVHVSGSGFVARLFRSIVGTLDIPLMAPVPSSIPCLPDPYPPDFRRYTQIGVLIFLLWFFALFEPYGLRLRHLIMGHYRPERAKARATWLYNHILRTRAGFMKFARRKLHKEYKYSSDASLTFRQWLSDHIPFQCVKCILGLGPKEPHCLLCGATGGYRDPDSELIRCHTPDCPGIYCLSCFADIGQLCTICLSPADYGDFSDVSLEKGSSDDSDSDSEGQAAYKVTEENVSLLGHHTSGRLTTQSGSNHRWRFFTRTGPLQQDNTLALLPHTQKEKDFFTSYFQTRLRKIRQNIRARNWDNKYTHDWVEKLSSENVYDFAADNIFLIGQNKLDDFEEKVIRTKSIGINTDKHRCTIVNYLFNRFSRRKLKRPAGRKQKKKEKLRKRLKLGPPNRSNKNNYNSENDFSMESRRIVQYNGMGPNRRFSAATRSLHTHNLSICQRNLKKVMRRKIDRKTNKRIKVFKQVNGMVTAIRNFIKGNGGIHFRKEIDSTEQNNTPVENKEEITKPTDNSNDKNENKSEKEISKPNKFKKPGKIKGPNALKPKTPRHKITDFQTFVTKQWNNIKYSMIPCTTPNTRATTPMMKEKRNHKRRKKRKCVVDYTETAVEECFAKKDIKHTRNLRISAFLAELEWTKKDFKKDKNDLNDSFFCNDGMAAMPAITTNKIVGMVQLKNLPFQWREAPHKYEMCKCKDKNCNCEKRLSILGNLSKRVTEKMYAKKALERFRNKIDTVEESPPTSLVKKMISTLNADADRTIMNLDSSICLSKRASFYRTFTKELAESSDIIDTDTLFKNDHFEDDIPLNLLLSDDEDGDGDNKDKDQLHISTPKESLSHALMVVSHSSSKKDKPIVTKRCRCDLYEDLQRRWTNVRNLNFRTLSEKGPKMPIAASKFKTPFSLLRDFCSSLFGPSCTVDTCPNRKKRKEREKLEKARQKAIKKCRKRVQQTQTCIRAKARKEQTACQTCPQKDTQTQLSSGAELQRCIEIEAERARQIEREKRYEQEKKKGLTLKTVERKPKVDKIGKLPSDIVICDKERRKLMECEAKQRRLMEGPSCITQKEQDLMNIKGSDMSCKSRILGFLKPRPSSPKNNVGVLVGPETASGACQAEDCPNFCHRSMQYDKPSVPLVEQGKEPGSVKCLCDVTVGSVHTLCTCATQHISINRVSVGTKPSPTLTEEFLAAPQQPRPPCVNKKIQYSPKQPMAHKSTSYEEVVAKKPKDAIKPAVTIQQQQVQPRLSLESSMCLLDNKKFAEVILSECLPRSSPDVDASPINNVRKPNNHNLPGELTSFGNPSEAHGDATLTTCEPLPDLLTDTVTDTSISSISLTDETKTDTTICSLATVDDIPRRRKFRVKVVTKTNQATITDKTRLCDTGTITNDWWSPIVERRANDTILLEKKKGYNAIERQKRELKELKEWKELREVRKRRRNCGVTTDGRIVTFRSRTQIIPTGLFSGTNDILSPSRYLLESQKYYNELFSYNFRPPPQMEYSCVTQGSKHPEKEKIRSPVGSRRNHHHKTKRLEECYSPRRQSSPRKRHVMDPYRDTRMSESPRRRSNTHRHTRHSYDDDKSLYAARCVLRRLATQANFKMW</sequence>
<protein>
    <submittedName>
        <fullName evidence="10">Uncharacterized protein LOC113498907 isoform X1</fullName>
    </submittedName>
</protein>
<name>A0A7E5W313_TRINI</name>
<feature type="domain" description="Dendritic cell-specific transmembrane protein-like" evidence="7">
    <location>
        <begin position="416"/>
        <end position="606"/>
    </location>
</feature>
<dbReference type="Pfam" id="PF26039">
    <property type="entry name" value="Dcst2"/>
    <property type="match status" value="1"/>
</dbReference>
<comment type="subcellular location">
    <subcellularLocation>
        <location evidence="1">Membrane</location>
        <topology evidence="1">Multi-pass membrane protein</topology>
    </subcellularLocation>
</comment>
<feature type="compositionally biased region" description="Basic and acidic residues" evidence="5">
    <location>
        <begin position="1016"/>
        <end position="1042"/>
    </location>
</feature>
<dbReference type="RefSeq" id="XP_026734927.1">
    <property type="nucleotide sequence ID" value="XM_026879126.1"/>
</dbReference>
<feature type="compositionally biased region" description="Low complexity" evidence="5">
    <location>
        <begin position="909"/>
        <end position="922"/>
    </location>
</feature>
<dbReference type="OrthoDB" id="6598372at2759"/>
<evidence type="ECO:0000259" key="7">
    <source>
        <dbReference type="Pfam" id="PF07782"/>
    </source>
</evidence>